<organism evidence="4 5">
    <name type="scientific">Clostridium aminobutyricum</name>
    <dbReference type="NCBI Taxonomy" id="33953"/>
    <lineage>
        <taxon>Bacteria</taxon>
        <taxon>Bacillati</taxon>
        <taxon>Bacillota</taxon>
        <taxon>Clostridia</taxon>
        <taxon>Eubacteriales</taxon>
        <taxon>Clostridiaceae</taxon>
        <taxon>Clostridium</taxon>
    </lineage>
</organism>
<evidence type="ECO:0000256" key="2">
    <source>
        <dbReference type="ARBA" id="ARBA00022801"/>
    </source>
</evidence>
<dbReference type="GO" id="GO:0047617">
    <property type="term" value="F:fatty acyl-CoA hydrolase activity"/>
    <property type="evidence" value="ECO:0007669"/>
    <property type="project" value="InterPro"/>
</dbReference>
<dbReference type="InterPro" id="IPR039298">
    <property type="entry name" value="ACOT13"/>
</dbReference>
<evidence type="ECO:0000313" key="5">
    <source>
        <dbReference type="Proteomes" id="UP000664545"/>
    </source>
</evidence>
<reference evidence="4" key="1">
    <citation type="submission" date="2021-02" db="EMBL/GenBank/DDBJ databases">
        <title>Abyssanaerobacter marinus gen.nov., sp., nov, anaerobic bacterium isolated from the Onnuri vent field of Indian Ocean and suggestion of Mogibacteriaceae fam. nov., and proposal of reclassification of ambiguous this family's genus member.</title>
        <authorList>
            <person name="Kim Y.J."/>
            <person name="Yang J.-A."/>
        </authorList>
    </citation>
    <scope>NUCLEOTIDE SEQUENCE</scope>
    <source>
        <strain evidence="4">DSM 2634</strain>
    </source>
</reference>
<evidence type="ECO:0000256" key="1">
    <source>
        <dbReference type="ARBA" id="ARBA00008324"/>
    </source>
</evidence>
<dbReference type="EMBL" id="JAFJZZ010000007">
    <property type="protein sequence ID" value="MBN7774179.1"/>
    <property type="molecule type" value="Genomic_DNA"/>
</dbReference>
<dbReference type="InterPro" id="IPR006683">
    <property type="entry name" value="Thioestr_dom"/>
</dbReference>
<dbReference type="InterPro" id="IPR029069">
    <property type="entry name" value="HotDog_dom_sf"/>
</dbReference>
<dbReference type="SUPFAM" id="SSF54637">
    <property type="entry name" value="Thioesterase/thiol ester dehydrase-isomerase"/>
    <property type="match status" value="1"/>
</dbReference>
<accession>A0A939IK30</accession>
<protein>
    <submittedName>
        <fullName evidence="4">PaaI family thioesterase</fullName>
    </submittedName>
</protein>
<proteinExistence type="inferred from homology"/>
<dbReference type="Proteomes" id="UP000664545">
    <property type="component" value="Unassembled WGS sequence"/>
</dbReference>
<comment type="caution">
    <text evidence="4">The sequence shown here is derived from an EMBL/GenBank/DDBJ whole genome shotgun (WGS) entry which is preliminary data.</text>
</comment>
<dbReference type="InterPro" id="IPR003736">
    <property type="entry name" value="PAAI_dom"/>
</dbReference>
<dbReference type="PANTHER" id="PTHR21660">
    <property type="entry name" value="THIOESTERASE SUPERFAMILY MEMBER-RELATED"/>
    <property type="match status" value="1"/>
</dbReference>
<feature type="domain" description="Thioesterase" evidence="3">
    <location>
        <begin position="67"/>
        <end position="140"/>
    </location>
</feature>
<gene>
    <name evidence="4" type="ORF">JYB65_12460</name>
</gene>
<keyword evidence="2" id="KW-0378">Hydrolase</keyword>
<comment type="similarity">
    <text evidence="1">Belongs to the thioesterase PaaI family.</text>
</comment>
<dbReference type="NCBIfam" id="TIGR00369">
    <property type="entry name" value="unchar_dom_1"/>
    <property type="match status" value="1"/>
</dbReference>
<keyword evidence="5" id="KW-1185">Reference proteome</keyword>
<name>A0A939IK30_CLOAM</name>
<dbReference type="PANTHER" id="PTHR21660:SF1">
    <property type="entry name" value="ACYL-COENZYME A THIOESTERASE 13"/>
    <property type="match status" value="1"/>
</dbReference>
<evidence type="ECO:0000259" key="3">
    <source>
        <dbReference type="Pfam" id="PF03061"/>
    </source>
</evidence>
<dbReference type="Gene3D" id="3.10.129.10">
    <property type="entry name" value="Hotdog Thioesterase"/>
    <property type="match status" value="1"/>
</dbReference>
<dbReference type="RefSeq" id="WP_206583021.1">
    <property type="nucleotide sequence ID" value="NZ_JAFJZZ010000007.1"/>
</dbReference>
<dbReference type="AlphaFoldDB" id="A0A939IK30"/>
<dbReference type="CDD" id="cd03443">
    <property type="entry name" value="PaaI_thioesterase"/>
    <property type="match status" value="1"/>
</dbReference>
<dbReference type="Pfam" id="PF03061">
    <property type="entry name" value="4HBT"/>
    <property type="match status" value="1"/>
</dbReference>
<evidence type="ECO:0000313" key="4">
    <source>
        <dbReference type="EMBL" id="MBN7774179.1"/>
    </source>
</evidence>
<sequence>MDSLSKYFEKGRFEAGIKKMIQSVQSEGQGKRLNSLMHIELIQCNDNERSVTFGFPVAEWQLNSNDVMHGGISASVMDLSLGLPANYIAMEKGGLFAPTINMNVSYLLPVPLSDRLVVTAKVVSSGSSLITVTGEAKLKSSGAVAITATAMYKILMPR</sequence>